<dbReference type="Gene3D" id="3.30.9.10">
    <property type="entry name" value="D-Amino Acid Oxidase, subunit A, domain 2"/>
    <property type="match status" value="1"/>
</dbReference>
<dbReference type="Proteomes" id="UP000076720">
    <property type="component" value="Chromosome"/>
</dbReference>
<evidence type="ECO:0000313" key="3">
    <source>
        <dbReference type="Proteomes" id="UP000076720"/>
    </source>
</evidence>
<dbReference type="InterPro" id="IPR036188">
    <property type="entry name" value="FAD/NAD-bd_sf"/>
</dbReference>
<organism evidence="2 3">
    <name type="scientific">Streptomyces ambofaciens</name>
    <dbReference type="NCBI Taxonomy" id="1889"/>
    <lineage>
        <taxon>Bacteria</taxon>
        <taxon>Bacillati</taxon>
        <taxon>Actinomycetota</taxon>
        <taxon>Actinomycetes</taxon>
        <taxon>Kitasatosporales</taxon>
        <taxon>Streptomycetaceae</taxon>
        <taxon>Streptomyces</taxon>
    </lineage>
</organism>
<reference evidence="2 3" key="2">
    <citation type="journal article" date="2016" name="Genome Announc.">
        <title>Complete Genome Sequence of Streptomyces ambofaciens DSM 40697, a Paradigm for Genome Plasticity Studies.</title>
        <authorList>
            <person name="Thibessard A."/>
            <person name="Leblond P."/>
        </authorList>
    </citation>
    <scope>NUCLEOTIDE SEQUENCE [LARGE SCALE GENOMIC DNA]</scope>
    <source>
        <strain evidence="2 3">DSM 40697</strain>
    </source>
</reference>
<accession>A0ABM6AV02</accession>
<evidence type="ECO:0000313" key="2">
    <source>
        <dbReference type="EMBL" id="ANB05159.1"/>
    </source>
</evidence>
<evidence type="ECO:0000259" key="1">
    <source>
        <dbReference type="Pfam" id="PF01266"/>
    </source>
</evidence>
<dbReference type="Pfam" id="PF01266">
    <property type="entry name" value="DAO"/>
    <property type="match status" value="1"/>
</dbReference>
<feature type="domain" description="FAD dependent oxidoreductase" evidence="1">
    <location>
        <begin position="29"/>
        <end position="393"/>
    </location>
</feature>
<dbReference type="EMBL" id="CP012949">
    <property type="protein sequence ID" value="ANB05159.1"/>
    <property type="molecule type" value="Genomic_DNA"/>
</dbReference>
<reference evidence="3" key="1">
    <citation type="submission" date="2015-10" db="EMBL/GenBank/DDBJ databases">
        <title>Complete genome sequence of Streptomyces ambofaciens DSM 40697.</title>
        <authorList>
            <person name="Thibessard A."/>
            <person name="Leblond P."/>
        </authorList>
    </citation>
    <scope>NUCLEOTIDE SEQUENCE [LARGE SCALE GENOMIC DNA]</scope>
    <source>
        <strain evidence="3">DSM 40697</strain>
    </source>
</reference>
<keyword evidence="3" id="KW-1185">Reference proteome</keyword>
<dbReference type="PANTHER" id="PTHR13847:SF281">
    <property type="entry name" value="FAD DEPENDENT OXIDOREDUCTASE DOMAIN-CONTAINING PROTEIN"/>
    <property type="match status" value="1"/>
</dbReference>
<gene>
    <name evidence="2" type="ORF">SAM40697_1199</name>
</gene>
<sequence length="440" mass="45389">MSGPAAGTPYWGPAELPPGPELHGVVTADVAVVGAGLAGLSCAYHLAERAPGLDVVVVDAEHPAAGASGRGTGLLGPRAGPAVDRAVRRFGPRTARRMHRASERAVRDVLELCTRLDVPCGLRTGEQLVATRSAAGLAALARQARACREIGLDVPVLTPAGIRDRVGVPYRAALVHRPAATLDPAALTCALARACAGKGVRFYGGSPLLAVHPGDLVGPELVLPHGRLYAGKAVLAVNSAATALALPVGTVLPLEVYAVATEPLSPAAYEALGGRAGHSVVDAVPMAPYFRVLPDRGLVAGGGTATVPAGLGAARLRAAGERAWGRLERWLRSLHPDLAEVRVTHRWSGRIGMTGDDLPVVGPVRGFDDVWYIGGCCGHGLALSVAHGAHVAAALLGDPQPGEPLPWHRSRAPALPVRGPVRPLLRAYVDTLGRVARHTC</sequence>
<dbReference type="Gene3D" id="3.50.50.60">
    <property type="entry name" value="FAD/NAD(P)-binding domain"/>
    <property type="match status" value="1"/>
</dbReference>
<protein>
    <submittedName>
        <fullName evidence="2">Oxidoreductase</fullName>
    </submittedName>
</protein>
<dbReference type="InterPro" id="IPR006076">
    <property type="entry name" value="FAD-dep_OxRdtase"/>
</dbReference>
<proteinExistence type="predicted"/>
<dbReference type="PANTHER" id="PTHR13847">
    <property type="entry name" value="SARCOSINE DEHYDROGENASE-RELATED"/>
    <property type="match status" value="1"/>
</dbReference>
<name>A0ABM6AV02_STRAM</name>
<dbReference type="SUPFAM" id="SSF51905">
    <property type="entry name" value="FAD/NAD(P)-binding domain"/>
    <property type="match status" value="1"/>
</dbReference>
<dbReference type="PRINTS" id="PR00420">
    <property type="entry name" value="RNGMNOXGNASE"/>
</dbReference>
<dbReference type="RefSeq" id="WP_063481497.1">
    <property type="nucleotide sequence ID" value="NZ_CP012949.1"/>
</dbReference>